<protein>
    <recommendedName>
        <fullName evidence="4">Heat shock 70 kDa protein 14</fullName>
    </recommendedName>
</protein>
<comment type="subcellular location">
    <subcellularLocation>
        <location evidence="1">Cytoplasm</location>
        <location evidence="1">Cytosol</location>
    </subcellularLocation>
</comment>
<dbReference type="Gene3D" id="2.60.34.10">
    <property type="entry name" value="Substrate Binding Domain Of DNAk, Chain A, domain 1"/>
    <property type="match status" value="1"/>
</dbReference>
<dbReference type="InterPro" id="IPR029047">
    <property type="entry name" value="HSP70_peptide-bd_sf"/>
</dbReference>
<dbReference type="PROSITE" id="PS01036">
    <property type="entry name" value="HSP70_3"/>
    <property type="match status" value="1"/>
</dbReference>
<feature type="region of interest" description="Disordered" evidence="11">
    <location>
        <begin position="1"/>
        <end position="47"/>
    </location>
</feature>
<dbReference type="InterPro" id="IPR043129">
    <property type="entry name" value="ATPase_NBD"/>
</dbReference>
<dbReference type="STRING" id="595528.A0A0D2X370"/>
<gene>
    <name evidence="12" type="ORF">CAOG_004537</name>
</gene>
<dbReference type="Proteomes" id="UP000008743">
    <property type="component" value="Unassembled WGS sequence"/>
</dbReference>
<comment type="similarity">
    <text evidence="2 10">Belongs to the heat shock protein 70 family.</text>
</comment>
<dbReference type="SUPFAM" id="SSF100920">
    <property type="entry name" value="Heat shock protein 70kD (HSP70), peptide-binding domain"/>
    <property type="match status" value="1"/>
</dbReference>
<evidence type="ECO:0000256" key="2">
    <source>
        <dbReference type="ARBA" id="ARBA00007381"/>
    </source>
</evidence>
<dbReference type="EMBL" id="KE346366">
    <property type="protein sequence ID" value="KJE93794.1"/>
    <property type="molecule type" value="Genomic_DNA"/>
</dbReference>
<dbReference type="InterPro" id="IPR042049">
    <property type="entry name" value="HSPA14_NBD"/>
</dbReference>
<evidence type="ECO:0000256" key="3">
    <source>
        <dbReference type="ARBA" id="ARBA00011347"/>
    </source>
</evidence>
<dbReference type="OMA" id="DQVLMDH"/>
<evidence type="ECO:0000256" key="11">
    <source>
        <dbReference type="SAM" id="MobiDB-lite"/>
    </source>
</evidence>
<dbReference type="CDD" id="cd10238">
    <property type="entry name" value="ASKHA_NBD_HSP70_HSPA14"/>
    <property type="match status" value="1"/>
</dbReference>
<comment type="subunit">
    <text evidence="3">Component of ribosome-associated complex (RAC), a heterodimer composed of Hsp70/DnaK-type chaperone HSPA14 and Hsp40/DnaJ-type chaperone DNAJC2.</text>
</comment>
<accession>A0A0D2X370</accession>
<dbReference type="Gene3D" id="3.30.30.30">
    <property type="match status" value="1"/>
</dbReference>
<dbReference type="PRINTS" id="PR00301">
    <property type="entry name" value="HEATSHOCK70"/>
</dbReference>
<sequence>MARSNNASASSSASATPRSTSPTRASAAGTAAAAAAGSSATTAATSPAPSAVIAGPGFGIAVGSSNACVAASRNEINTTTGRPNVDVIASDAGDRTTPAFVHFPIGQDPVVGSSAKAAALRFPAHVVTGPKHIAGLPVEHESVKKHSSRSNVKIVERDGEAYYEIDLDGKIEHHSPRDVSTRVYRKMREIADAFLGNQVQHAVITVPIEFDEARRATVKDAATKAGITVQRVISEPVAAAIAYGFDVERTANKTLAVFDFGAHSLDITVLKVVGGLFQVAHHTRTDAISGAALDEVLVKHFAAEFAKKNKVDITESRKSVAKLRAAVEPVKHTLSSSSTAICSVESLYEGMDLNGNVNRGRFEIISGPLLKQAVETLQNALTAAGLEPKDVDEVILAGGCSRIPKLQRLIAELFEGKEPLSSILPEEVFAVGAAVQSALLFHPEEAAENEKQTSAKATTSAIGVATPGAGYFQLIAAGTPLPVRFTTVLSTSDDNQTSVSLKLVERPAKAENADQDRQLASVVLRDVPAGPKGQARIELTVDVDAAQGDVRASLTLVSDRSKTSTVSVLQSAK</sequence>
<organism evidence="12 13">
    <name type="scientific">Capsaspora owczarzaki (strain ATCC 30864)</name>
    <dbReference type="NCBI Taxonomy" id="595528"/>
    <lineage>
        <taxon>Eukaryota</taxon>
        <taxon>Filasterea</taxon>
        <taxon>Capsaspora</taxon>
    </lineage>
</organism>
<comment type="function">
    <text evidence="9">Component of the ribosome-associated complex (RAC), a complex involved in folding or maintaining nascent polypeptides in a folding-competent state. In the RAC complex, binds to the nascent polypeptide chain, while DNAJC2 stimulates its ATPase activity.</text>
</comment>
<dbReference type="Pfam" id="PF00012">
    <property type="entry name" value="HSP70"/>
    <property type="match status" value="1"/>
</dbReference>
<dbReference type="eggNOG" id="KOG0101">
    <property type="taxonomic scope" value="Eukaryota"/>
</dbReference>
<proteinExistence type="inferred from homology"/>
<dbReference type="Gene3D" id="3.30.420.40">
    <property type="match status" value="2"/>
</dbReference>
<evidence type="ECO:0000256" key="4">
    <source>
        <dbReference type="ARBA" id="ARBA00018766"/>
    </source>
</evidence>
<keyword evidence="8" id="KW-0143">Chaperone</keyword>
<keyword evidence="13" id="KW-1185">Reference proteome</keyword>
<evidence type="ECO:0000256" key="7">
    <source>
        <dbReference type="ARBA" id="ARBA00022840"/>
    </source>
</evidence>
<dbReference type="AlphaFoldDB" id="A0A0D2X370"/>
<evidence type="ECO:0000256" key="10">
    <source>
        <dbReference type="RuleBase" id="RU003322"/>
    </source>
</evidence>
<dbReference type="InParanoid" id="A0A0D2X370"/>
<dbReference type="PANTHER" id="PTHR19375">
    <property type="entry name" value="HEAT SHOCK PROTEIN 70KDA"/>
    <property type="match status" value="1"/>
</dbReference>
<dbReference type="RefSeq" id="XP_004347284.1">
    <property type="nucleotide sequence ID" value="XM_004347234.2"/>
</dbReference>
<dbReference type="FunFam" id="3.90.640.10:FF:000010">
    <property type="entry name" value="heat shock 70 kDa protein 14"/>
    <property type="match status" value="1"/>
</dbReference>
<evidence type="ECO:0000256" key="6">
    <source>
        <dbReference type="ARBA" id="ARBA00022741"/>
    </source>
</evidence>
<dbReference type="PhylomeDB" id="A0A0D2X370"/>
<dbReference type="GO" id="GO:0005829">
    <property type="term" value="C:cytosol"/>
    <property type="evidence" value="ECO:0007669"/>
    <property type="project" value="UniProtKB-SubCell"/>
</dbReference>
<evidence type="ECO:0000256" key="9">
    <source>
        <dbReference type="ARBA" id="ARBA00024825"/>
    </source>
</evidence>
<dbReference type="Gene3D" id="3.90.640.10">
    <property type="entry name" value="Actin, Chain A, domain 4"/>
    <property type="match status" value="1"/>
</dbReference>
<dbReference type="OrthoDB" id="29851at2759"/>
<dbReference type="GO" id="GO:0140662">
    <property type="term" value="F:ATP-dependent protein folding chaperone"/>
    <property type="evidence" value="ECO:0007669"/>
    <property type="project" value="InterPro"/>
</dbReference>
<keyword evidence="6 10" id="KW-0547">Nucleotide-binding</keyword>
<evidence type="ECO:0000256" key="8">
    <source>
        <dbReference type="ARBA" id="ARBA00023186"/>
    </source>
</evidence>
<dbReference type="GO" id="GO:0005524">
    <property type="term" value="F:ATP binding"/>
    <property type="evidence" value="ECO:0007669"/>
    <property type="project" value="UniProtKB-KW"/>
</dbReference>
<evidence type="ECO:0000313" key="13">
    <source>
        <dbReference type="Proteomes" id="UP000008743"/>
    </source>
</evidence>
<name>A0A0D2X370_CAPO3</name>
<dbReference type="InterPro" id="IPR018181">
    <property type="entry name" value="Heat_shock_70_CS"/>
</dbReference>
<dbReference type="SUPFAM" id="SSF53067">
    <property type="entry name" value="Actin-like ATPase domain"/>
    <property type="match status" value="2"/>
</dbReference>
<reference evidence="13" key="1">
    <citation type="submission" date="2011-02" db="EMBL/GenBank/DDBJ databases">
        <title>The Genome Sequence of Capsaspora owczarzaki ATCC 30864.</title>
        <authorList>
            <person name="Russ C."/>
            <person name="Cuomo C."/>
            <person name="Burger G."/>
            <person name="Gray M.W."/>
            <person name="Holland P.W.H."/>
            <person name="King N."/>
            <person name="Lang F.B.F."/>
            <person name="Roger A.J."/>
            <person name="Ruiz-Trillo I."/>
            <person name="Young S.K."/>
            <person name="Zeng Q."/>
            <person name="Gargeya S."/>
            <person name="Alvarado L."/>
            <person name="Berlin A."/>
            <person name="Chapman S.B."/>
            <person name="Chen Z."/>
            <person name="Freedman E."/>
            <person name="Gellesch M."/>
            <person name="Goldberg J."/>
            <person name="Griggs A."/>
            <person name="Gujja S."/>
            <person name="Heilman E."/>
            <person name="Heiman D."/>
            <person name="Howarth C."/>
            <person name="Mehta T."/>
            <person name="Neiman D."/>
            <person name="Pearson M."/>
            <person name="Roberts A."/>
            <person name="Saif S."/>
            <person name="Shea T."/>
            <person name="Shenoy N."/>
            <person name="Sisk P."/>
            <person name="Stolte C."/>
            <person name="Sykes S."/>
            <person name="White J."/>
            <person name="Yandava C."/>
            <person name="Haas B."/>
            <person name="Nusbaum C."/>
            <person name="Birren B."/>
        </authorList>
    </citation>
    <scope>NUCLEOTIDE SEQUENCE</scope>
    <source>
        <strain evidence="13">ATCC 30864</strain>
    </source>
</reference>
<keyword evidence="5" id="KW-0963">Cytoplasm</keyword>
<dbReference type="InterPro" id="IPR013126">
    <property type="entry name" value="Hsp_70_fam"/>
</dbReference>
<evidence type="ECO:0000256" key="1">
    <source>
        <dbReference type="ARBA" id="ARBA00004514"/>
    </source>
</evidence>
<keyword evidence="7 10" id="KW-0067">ATP-binding</keyword>
<evidence type="ECO:0000313" key="12">
    <source>
        <dbReference type="EMBL" id="KJE93794.1"/>
    </source>
</evidence>
<evidence type="ECO:0000256" key="5">
    <source>
        <dbReference type="ARBA" id="ARBA00022490"/>
    </source>
</evidence>